<feature type="transmembrane region" description="Helical" evidence="8">
    <location>
        <begin position="12"/>
        <end position="41"/>
    </location>
</feature>
<keyword evidence="6 8" id="KW-1133">Transmembrane helix</keyword>
<dbReference type="InterPro" id="IPR052017">
    <property type="entry name" value="TSUP"/>
</dbReference>
<dbReference type="PANTHER" id="PTHR30269">
    <property type="entry name" value="TRANSMEMBRANE PROTEIN YFCA"/>
    <property type="match status" value="1"/>
</dbReference>
<comment type="caution">
    <text evidence="9">The sequence shown here is derived from an EMBL/GenBank/DDBJ whole genome shotgun (WGS) entry which is preliminary data.</text>
</comment>
<gene>
    <name evidence="9" type="ORF">HMPREF0305_10122</name>
</gene>
<dbReference type="eggNOG" id="COG0730">
    <property type="taxonomic scope" value="Bacteria"/>
</dbReference>
<name>E2S0S0_9CORY</name>
<reference evidence="9 10" key="1">
    <citation type="submission" date="2010-08" db="EMBL/GenBank/DDBJ databases">
        <authorList>
            <person name="Muzny D."/>
            <person name="Qin X."/>
            <person name="Buhay C."/>
            <person name="Dugan-Rocha S."/>
            <person name="Ding Y."/>
            <person name="Chen G."/>
            <person name="Hawes A."/>
            <person name="Holder M."/>
            <person name="Jhangiani S."/>
            <person name="Johnson A."/>
            <person name="Khan Z."/>
            <person name="Li Z."/>
            <person name="Liu W."/>
            <person name="Liu X."/>
            <person name="Perez L."/>
            <person name="Shen H."/>
            <person name="Wang Q."/>
            <person name="Watt J."/>
            <person name="Xi L."/>
            <person name="Xin Y."/>
            <person name="Zhou J."/>
            <person name="Deng J."/>
            <person name="Jiang H."/>
            <person name="Liu Y."/>
            <person name="Qu J."/>
            <person name="Song X.-Z."/>
            <person name="Zhang L."/>
            <person name="Villasana D."/>
            <person name="Johnson A."/>
            <person name="Liu J."/>
            <person name="Liyanage D."/>
            <person name="Lorensuhewa L."/>
            <person name="Robinson T."/>
            <person name="Song A."/>
            <person name="Song B.-B."/>
            <person name="Dinh H."/>
            <person name="Thornton R."/>
            <person name="Coyle M."/>
            <person name="Francisco L."/>
            <person name="Jackson L."/>
            <person name="Javaid M."/>
            <person name="Korchina V."/>
            <person name="Kovar C."/>
            <person name="Mata R."/>
            <person name="Mathew T."/>
            <person name="Ngo R."/>
            <person name="Nguyen L."/>
            <person name="Nguyen N."/>
            <person name="Okwuonu G."/>
            <person name="Ongeri F."/>
            <person name="Pham C."/>
            <person name="Simmons D."/>
            <person name="Wilczek-Boney K."/>
            <person name="Hale W."/>
            <person name="Jakkamsetti A."/>
            <person name="Pham P."/>
            <person name="Ruth R."/>
            <person name="San Lucas F."/>
            <person name="Warren J."/>
            <person name="Zhang J."/>
            <person name="Zhao Z."/>
            <person name="Zhou C."/>
            <person name="Zhu D."/>
            <person name="Lee S."/>
            <person name="Bess C."/>
            <person name="Blankenburg K."/>
            <person name="Forbes L."/>
            <person name="Fu Q."/>
            <person name="Gubbala S."/>
            <person name="Hirani K."/>
            <person name="Jayaseelan J.C."/>
            <person name="Lara F."/>
            <person name="Munidasa M."/>
            <person name="Palculict T."/>
            <person name="Patil S."/>
            <person name="Pu L.-L."/>
            <person name="Saada N."/>
            <person name="Tang L."/>
            <person name="Weissenberger G."/>
            <person name="Zhu Y."/>
            <person name="Hemphill L."/>
            <person name="Shang Y."/>
            <person name="Youmans B."/>
            <person name="Ayvaz T."/>
            <person name="Ross M."/>
            <person name="Santibanez J."/>
            <person name="Aqrawi P."/>
            <person name="Gross S."/>
            <person name="Joshi V."/>
            <person name="Fowler G."/>
            <person name="Nazareth L."/>
            <person name="Reid J."/>
            <person name="Worley K."/>
            <person name="Petrosino J."/>
            <person name="Highlander S."/>
            <person name="Gibbs R."/>
        </authorList>
    </citation>
    <scope>NUCLEOTIDE SEQUENCE [LARGE SCALE GENOMIC DNA]</scope>
    <source>
        <strain evidence="9 10">ATCC 33035</strain>
    </source>
</reference>
<protein>
    <recommendedName>
        <fullName evidence="8">Probable membrane transporter protein</fullName>
    </recommendedName>
</protein>
<accession>E2S0S0</accession>
<evidence type="ECO:0000256" key="5">
    <source>
        <dbReference type="ARBA" id="ARBA00022692"/>
    </source>
</evidence>
<keyword evidence="5 8" id="KW-0812">Transmembrane</keyword>
<evidence type="ECO:0000313" key="9">
    <source>
        <dbReference type="EMBL" id="EFQ81716.1"/>
    </source>
</evidence>
<dbReference type="EMBL" id="ABYQ02000002">
    <property type="protein sequence ID" value="EFQ81716.1"/>
    <property type="molecule type" value="Genomic_DNA"/>
</dbReference>
<keyword evidence="4 8" id="KW-1003">Cell membrane</keyword>
<comment type="similarity">
    <text evidence="2 8">Belongs to the 4-toluene sulfonate uptake permease (TSUP) (TC 2.A.102) family.</text>
</comment>
<dbReference type="InterPro" id="IPR002781">
    <property type="entry name" value="TM_pro_TauE-like"/>
</dbReference>
<feature type="transmembrane region" description="Helical" evidence="8">
    <location>
        <begin position="47"/>
        <end position="72"/>
    </location>
</feature>
<evidence type="ECO:0000313" key="10">
    <source>
        <dbReference type="Proteomes" id="UP000003020"/>
    </source>
</evidence>
<organism evidence="9 10">
    <name type="scientific">Corynebacterium pseudogenitalium ATCC 33035</name>
    <dbReference type="NCBI Taxonomy" id="525264"/>
    <lineage>
        <taxon>Bacteria</taxon>
        <taxon>Bacillati</taxon>
        <taxon>Actinomycetota</taxon>
        <taxon>Actinomycetes</taxon>
        <taxon>Mycobacteriales</taxon>
        <taxon>Corynebacteriaceae</taxon>
        <taxon>Corynebacterium</taxon>
    </lineage>
</organism>
<evidence type="ECO:0000256" key="2">
    <source>
        <dbReference type="ARBA" id="ARBA00009142"/>
    </source>
</evidence>
<proteinExistence type="inferred from homology"/>
<feature type="transmembrane region" description="Helical" evidence="8">
    <location>
        <begin position="238"/>
        <end position="256"/>
    </location>
</feature>
<dbReference type="AlphaFoldDB" id="E2S0S0"/>
<keyword evidence="10" id="KW-1185">Reference proteome</keyword>
<feature type="transmembrane region" description="Helical" evidence="8">
    <location>
        <begin position="107"/>
        <end position="127"/>
    </location>
</feature>
<evidence type="ECO:0000256" key="3">
    <source>
        <dbReference type="ARBA" id="ARBA00022448"/>
    </source>
</evidence>
<keyword evidence="3" id="KW-0813">Transport</keyword>
<comment type="subcellular location">
    <subcellularLocation>
        <location evidence="1 8">Cell membrane</location>
        <topology evidence="1 8">Multi-pass membrane protein</topology>
    </subcellularLocation>
</comment>
<dbReference type="Pfam" id="PF01925">
    <property type="entry name" value="TauE"/>
    <property type="match status" value="1"/>
</dbReference>
<evidence type="ECO:0000256" key="1">
    <source>
        <dbReference type="ARBA" id="ARBA00004651"/>
    </source>
</evidence>
<dbReference type="HOGENOM" id="CLU_045498_2_0_11"/>
<feature type="transmembrane region" description="Helical" evidence="8">
    <location>
        <begin position="139"/>
        <end position="159"/>
    </location>
</feature>
<feature type="transmembrane region" description="Helical" evidence="8">
    <location>
        <begin position="84"/>
        <end position="101"/>
    </location>
</feature>
<feature type="transmembrane region" description="Helical" evidence="8">
    <location>
        <begin position="199"/>
        <end position="226"/>
    </location>
</feature>
<evidence type="ECO:0000256" key="4">
    <source>
        <dbReference type="ARBA" id="ARBA00022475"/>
    </source>
</evidence>
<sequence>MIVGMEIDVAQWVILFFGTAAAGWIDAVIGGGGLILIPMLLAVLPGLAPAAALGTSKLAAVTGTGSAAVTLARKVDLDKAEMTRFLLIALVCSGLGASVASSLDKDVMRPIIIVLMVAVGIFVAFKPDFGSSDSAGTRGGWRTVVVLVLSGIISFYDGIFGPGTGMFLIMAFTSIFAQNFLTSAAMAKVVNTATNLGALVVFIIGGHVWWTLGLVLGVANIAGALLGARTVLGGGAKFIRYALLTLVVVMSCYLGWQQWG</sequence>
<evidence type="ECO:0000256" key="6">
    <source>
        <dbReference type="ARBA" id="ARBA00022989"/>
    </source>
</evidence>
<dbReference type="Proteomes" id="UP000003020">
    <property type="component" value="Unassembled WGS sequence"/>
</dbReference>
<evidence type="ECO:0000256" key="7">
    <source>
        <dbReference type="ARBA" id="ARBA00023136"/>
    </source>
</evidence>
<keyword evidence="7 8" id="KW-0472">Membrane</keyword>
<dbReference type="GO" id="GO:0005886">
    <property type="term" value="C:plasma membrane"/>
    <property type="evidence" value="ECO:0007669"/>
    <property type="project" value="UniProtKB-SubCell"/>
</dbReference>
<dbReference type="PANTHER" id="PTHR30269:SF0">
    <property type="entry name" value="MEMBRANE TRANSPORTER PROTEIN YFCA-RELATED"/>
    <property type="match status" value="1"/>
</dbReference>
<feature type="transmembrane region" description="Helical" evidence="8">
    <location>
        <begin position="165"/>
        <end position="187"/>
    </location>
</feature>
<evidence type="ECO:0000256" key="8">
    <source>
        <dbReference type="RuleBase" id="RU363041"/>
    </source>
</evidence>